<dbReference type="EMBL" id="JAVDUM010000008">
    <property type="protein sequence ID" value="MDR6867411.1"/>
    <property type="molecule type" value="Genomic_DNA"/>
</dbReference>
<proteinExistence type="predicted"/>
<keyword evidence="3" id="KW-1185">Reference proteome</keyword>
<accession>A0ABU1SCV0</accession>
<name>A0ABU1SCV0_9MICO</name>
<dbReference type="PANTHER" id="PTHR13887:SF41">
    <property type="entry name" value="THIOREDOXIN SUPERFAMILY PROTEIN"/>
    <property type="match status" value="1"/>
</dbReference>
<dbReference type="InterPro" id="IPR036249">
    <property type="entry name" value="Thioredoxin-like_sf"/>
</dbReference>
<comment type="caution">
    <text evidence="2">The sequence shown here is derived from an EMBL/GenBank/DDBJ whole genome shotgun (WGS) entry which is preliminary data.</text>
</comment>
<dbReference type="RefSeq" id="WP_310020186.1">
    <property type="nucleotide sequence ID" value="NZ_JAVDUM010000008.1"/>
</dbReference>
<dbReference type="PANTHER" id="PTHR13887">
    <property type="entry name" value="GLUTATHIONE S-TRANSFERASE KAPPA"/>
    <property type="match status" value="1"/>
</dbReference>
<sequence length="210" mass="23191">MSAAPVRVDVWSDVQCIWCYISSARLRTAIERFDGPIDVVHHSFQLTPDAPVEIDRDQHIRAQNVDPARMAQIMAQLRQLTTAEGLAYDPDRTRPTNSRAALELLHHAGTVGKRGVLTERLFTAYFAEGRHIGRAEELLALAADTGLDVDDARLALTERRHAVAVTADIARAHALGARGVPFYAINDTWGLSGAQAVEQFLAVFERARRS</sequence>
<dbReference type="Gene3D" id="3.40.30.10">
    <property type="entry name" value="Glutaredoxin"/>
    <property type="match status" value="1"/>
</dbReference>
<evidence type="ECO:0000313" key="3">
    <source>
        <dbReference type="Proteomes" id="UP001259347"/>
    </source>
</evidence>
<keyword evidence="2" id="KW-0413">Isomerase</keyword>
<dbReference type="CDD" id="cd03024">
    <property type="entry name" value="DsbA_FrnE"/>
    <property type="match status" value="1"/>
</dbReference>
<dbReference type="Proteomes" id="UP001259347">
    <property type="component" value="Unassembled WGS sequence"/>
</dbReference>
<evidence type="ECO:0000313" key="2">
    <source>
        <dbReference type="EMBL" id="MDR6867411.1"/>
    </source>
</evidence>
<organism evidence="2 3">
    <name type="scientific">Microbacterium resistens</name>
    <dbReference type="NCBI Taxonomy" id="156977"/>
    <lineage>
        <taxon>Bacteria</taxon>
        <taxon>Bacillati</taxon>
        <taxon>Actinomycetota</taxon>
        <taxon>Actinomycetes</taxon>
        <taxon>Micrococcales</taxon>
        <taxon>Microbacteriaceae</taxon>
        <taxon>Microbacterium</taxon>
    </lineage>
</organism>
<dbReference type="InterPro" id="IPR001853">
    <property type="entry name" value="DSBA-like_thioredoxin_dom"/>
</dbReference>
<evidence type="ECO:0000259" key="1">
    <source>
        <dbReference type="Pfam" id="PF01323"/>
    </source>
</evidence>
<gene>
    <name evidence="2" type="ORF">J2Y69_002014</name>
</gene>
<reference evidence="2 3" key="1">
    <citation type="submission" date="2023-07" db="EMBL/GenBank/DDBJ databases">
        <title>Sorghum-associated microbial communities from plants grown in Nebraska, USA.</title>
        <authorList>
            <person name="Schachtman D."/>
        </authorList>
    </citation>
    <scope>NUCLEOTIDE SEQUENCE [LARGE SCALE GENOMIC DNA]</scope>
    <source>
        <strain evidence="2 3">2980</strain>
    </source>
</reference>
<dbReference type="Pfam" id="PF01323">
    <property type="entry name" value="DSBA"/>
    <property type="match status" value="1"/>
</dbReference>
<dbReference type="SUPFAM" id="SSF52833">
    <property type="entry name" value="Thioredoxin-like"/>
    <property type="match status" value="1"/>
</dbReference>
<protein>
    <submittedName>
        <fullName evidence="2">DsbA family dithiol-disulfide isomerase</fullName>
    </submittedName>
</protein>
<dbReference type="GO" id="GO:0016853">
    <property type="term" value="F:isomerase activity"/>
    <property type="evidence" value="ECO:0007669"/>
    <property type="project" value="UniProtKB-KW"/>
</dbReference>
<feature type="domain" description="DSBA-like thioredoxin" evidence="1">
    <location>
        <begin position="7"/>
        <end position="201"/>
    </location>
</feature>